<proteinExistence type="predicted"/>
<dbReference type="InterPro" id="IPR035940">
    <property type="entry name" value="CAP_sf"/>
</dbReference>
<reference evidence="3" key="1">
    <citation type="submission" date="2017-09" db="EMBL/GenBank/DDBJ databases">
        <title>Depth-based differentiation of microbial function through sediment-hosted aquifers and enrichment of novel symbionts in the deep terrestrial subsurface.</title>
        <authorList>
            <person name="Probst A.J."/>
            <person name="Ladd B."/>
            <person name="Jarett J.K."/>
            <person name="Geller-Mcgrath D.E."/>
            <person name="Sieber C.M.K."/>
            <person name="Emerson J.B."/>
            <person name="Anantharaman K."/>
            <person name="Thomas B.C."/>
            <person name="Malmstrom R."/>
            <person name="Stieglmeier M."/>
            <person name="Klingl A."/>
            <person name="Woyke T."/>
            <person name="Ryan C.M."/>
            <person name="Banfield J.F."/>
        </authorList>
    </citation>
    <scope>NUCLEOTIDE SEQUENCE [LARGE SCALE GENOMIC DNA]</scope>
</reference>
<gene>
    <name evidence="2" type="ORF">COW38_00455</name>
</gene>
<dbReference type="EMBL" id="PFFO01000021">
    <property type="protein sequence ID" value="PIW08583.1"/>
    <property type="molecule type" value="Genomic_DNA"/>
</dbReference>
<feature type="region of interest" description="Disordered" evidence="1">
    <location>
        <begin position="208"/>
        <end position="227"/>
    </location>
</feature>
<protein>
    <submittedName>
        <fullName evidence="2">Uncharacterized protein</fullName>
    </submittedName>
</protein>
<organism evidence="2 3">
    <name type="scientific">Candidatus Collierbacteria bacterium CG17_big_fil_post_rev_8_21_14_2_50_45_7</name>
    <dbReference type="NCBI Taxonomy" id="1974536"/>
    <lineage>
        <taxon>Bacteria</taxon>
        <taxon>Candidatus Collieribacteriota</taxon>
    </lineage>
</organism>
<sequence>PNKDRELLGQPTLSSEEFVKLVNEKRNQKLTLKPSLTKSSTLRGQNLLKDENTSYSMQNALSSANYSNIVLGEFISHGHFTAQELLENLLFNAGTSKQILNQDYSDLGISAVNKEVNGCPTQIIVGHLGGYLPASYDQSVIDSWRSLGDNLRSIIPSWEAAKDYESIDQTKLSMLLALLHTRLSLAEEIVQSMEKRAWLTPDQQARIKADQDSATRATQLTSELNQE</sequence>
<evidence type="ECO:0000313" key="2">
    <source>
        <dbReference type="EMBL" id="PIW08583.1"/>
    </source>
</evidence>
<comment type="caution">
    <text evidence="2">The sequence shown here is derived from an EMBL/GenBank/DDBJ whole genome shotgun (WGS) entry which is preliminary data.</text>
</comment>
<accession>A0A2M7FS67</accession>
<dbReference type="Proteomes" id="UP000230556">
    <property type="component" value="Unassembled WGS sequence"/>
</dbReference>
<evidence type="ECO:0000313" key="3">
    <source>
        <dbReference type="Proteomes" id="UP000230556"/>
    </source>
</evidence>
<feature type="compositionally biased region" description="Polar residues" evidence="1">
    <location>
        <begin position="214"/>
        <end position="227"/>
    </location>
</feature>
<feature type="non-terminal residue" evidence="2">
    <location>
        <position position="1"/>
    </location>
</feature>
<name>A0A2M7FS67_9BACT</name>
<evidence type="ECO:0000256" key="1">
    <source>
        <dbReference type="SAM" id="MobiDB-lite"/>
    </source>
</evidence>
<dbReference type="AlphaFoldDB" id="A0A2M7FS67"/>
<dbReference type="Gene3D" id="3.40.33.10">
    <property type="entry name" value="CAP"/>
    <property type="match status" value="1"/>
</dbReference>